<dbReference type="RefSeq" id="WP_245711510.1">
    <property type="nucleotide sequence ID" value="NZ_FMZC01000022.1"/>
</dbReference>
<dbReference type="EMBL" id="FMZC01000022">
    <property type="protein sequence ID" value="SDE59962.1"/>
    <property type="molecule type" value="Genomic_DNA"/>
</dbReference>
<sequence length="272" mass="29555">MRVDRPVPGRARHGRFPRSAATAAALCAVVFCASALMAPLAHAAADANADADADTPLPFKLTTGLYHVAGGGLPAGPGLDVNLRYTRGDDHWWIGAFRSPALDFSMPRAGWDRTVALGDWRVLPSLQIASGGFVGGSVAVETGTTWVVGAGLGRTNLRNYANLNFDPNDAYTVYGSHRWSSGDTLALQLVRDNRQNPDQQNVHLVWRSPQPGGERLTVDLLAKQGTVDGRFQRRAGLSVGYDWAEWFVRAAWDPLVNFTPQSMWRLSTGVRF</sequence>
<dbReference type="Proteomes" id="UP000198781">
    <property type="component" value="Unassembled WGS sequence"/>
</dbReference>
<evidence type="ECO:0000313" key="3">
    <source>
        <dbReference type="Proteomes" id="UP000198781"/>
    </source>
</evidence>
<keyword evidence="3" id="KW-1185">Reference proteome</keyword>
<feature type="signal peptide" evidence="1">
    <location>
        <begin position="1"/>
        <end position="43"/>
    </location>
</feature>
<evidence type="ECO:0000256" key="1">
    <source>
        <dbReference type="SAM" id="SignalP"/>
    </source>
</evidence>
<protein>
    <submittedName>
        <fullName evidence="2">Uncharacterized protein</fullName>
    </submittedName>
</protein>
<feature type="chain" id="PRO_5011781102" evidence="1">
    <location>
        <begin position="44"/>
        <end position="272"/>
    </location>
</feature>
<evidence type="ECO:0000313" key="2">
    <source>
        <dbReference type="EMBL" id="SDE59962.1"/>
    </source>
</evidence>
<name>A0A1G7E8F3_9BURK</name>
<reference evidence="2 3" key="1">
    <citation type="submission" date="2016-10" db="EMBL/GenBank/DDBJ databases">
        <authorList>
            <person name="de Groot N.N."/>
        </authorList>
    </citation>
    <scope>NUCLEOTIDE SEQUENCE [LARGE SCALE GENOMIC DNA]</scope>
    <source>
        <strain evidence="2 3">DSM 16619</strain>
    </source>
</reference>
<proteinExistence type="predicted"/>
<keyword evidence="1" id="KW-0732">Signal</keyword>
<gene>
    <name evidence="2" type="ORF">SAMN05192589_12221</name>
</gene>
<accession>A0A1G7E8F3</accession>
<dbReference type="AlphaFoldDB" id="A0A1G7E8F3"/>
<dbReference type="STRING" id="187868.SAMN05192589_12221"/>
<organism evidence="2 3">
    <name type="scientific">Paracidovorax valerianellae</name>
    <dbReference type="NCBI Taxonomy" id="187868"/>
    <lineage>
        <taxon>Bacteria</taxon>
        <taxon>Pseudomonadati</taxon>
        <taxon>Pseudomonadota</taxon>
        <taxon>Betaproteobacteria</taxon>
        <taxon>Burkholderiales</taxon>
        <taxon>Comamonadaceae</taxon>
        <taxon>Paracidovorax</taxon>
    </lineage>
</organism>